<sequence length="617" mass="69327">MDFPQEILIVDNELILFTFKSLTSAISSFFSGLVQIRSWKDVIAPGFNVFLRTIKHIGFLDLAPTLQNFNAGGVYREAWSKPGALRPRKLYDREQRVLIDGRTDNLPYDIVSHVWRPEADRVGICCPLLPEGHWPQSALTLSEFEEVEQVLSSLHLEASRYVWLDFLCLEPTRDAAYMEELLNMASYYAQASTCYVFTDGLTYKRQYDGSSDNPPGPFVWAERVWTLQEALLSGSMQFIVWKDGKLIHSPASKGTIHEIIENWDTFTQNFPPTLTNEQITQRRHALAQLHYLLTMTQKMQSFSFTDTIEMLMTRHSTLLEDFGYAAMAFVPNAPTNQPTFHIPQSCTTRVQVLTHLLETLQSSELISLALSGGTRSQSLADPTRLSWLPSCTDASWSRPLTRFTRNEVQTNNMTVIYTPHGLNITKYRVLHPTPHTTTSYKAVNAPTAAFHFQSAAWTHGKGGILTKDVMKTPVGRAMHGCTCAVCHNLFKEQDPARDPGGQVLRELRLLHEKDVLMPGGFDPGVMDGDVRYLVLAHGTLERRRDIIDKDDPDSESNVLIEVRDGEDLTCCRGLMVRKRGAGNSCKEGGAEFDVVGTFSYVGLQNVVPGEGACFVYS</sequence>
<dbReference type="PANTHER" id="PTHR24148:SF64">
    <property type="entry name" value="HETEROKARYON INCOMPATIBILITY DOMAIN-CONTAINING PROTEIN"/>
    <property type="match status" value="1"/>
</dbReference>
<name>A0AAD5X5J5_9FUNG</name>
<keyword evidence="3" id="KW-1185">Reference proteome</keyword>
<gene>
    <name evidence="2" type="ORF">HK097_008019</name>
</gene>
<protein>
    <recommendedName>
        <fullName evidence="1">Heterokaryon incompatibility domain-containing protein</fullName>
    </recommendedName>
</protein>
<evidence type="ECO:0000313" key="2">
    <source>
        <dbReference type="EMBL" id="KAJ3050996.1"/>
    </source>
</evidence>
<feature type="domain" description="Heterokaryon incompatibility" evidence="1">
    <location>
        <begin position="108"/>
        <end position="201"/>
    </location>
</feature>
<dbReference type="Proteomes" id="UP001212841">
    <property type="component" value="Unassembled WGS sequence"/>
</dbReference>
<dbReference type="EMBL" id="JADGJD010000448">
    <property type="protein sequence ID" value="KAJ3050996.1"/>
    <property type="molecule type" value="Genomic_DNA"/>
</dbReference>
<proteinExistence type="predicted"/>
<dbReference type="Pfam" id="PF06985">
    <property type="entry name" value="HET"/>
    <property type="match status" value="1"/>
</dbReference>
<comment type="caution">
    <text evidence="2">The sequence shown here is derived from an EMBL/GenBank/DDBJ whole genome shotgun (WGS) entry which is preliminary data.</text>
</comment>
<dbReference type="AlphaFoldDB" id="A0AAD5X5J5"/>
<dbReference type="InterPro" id="IPR052895">
    <property type="entry name" value="HetReg/Transcr_Mod"/>
</dbReference>
<dbReference type="InterPro" id="IPR010730">
    <property type="entry name" value="HET"/>
</dbReference>
<reference evidence="2" key="1">
    <citation type="submission" date="2020-05" db="EMBL/GenBank/DDBJ databases">
        <title>Phylogenomic resolution of chytrid fungi.</title>
        <authorList>
            <person name="Stajich J.E."/>
            <person name="Amses K."/>
            <person name="Simmons R."/>
            <person name="Seto K."/>
            <person name="Myers J."/>
            <person name="Bonds A."/>
            <person name="Quandt C.A."/>
            <person name="Barry K."/>
            <person name="Liu P."/>
            <person name="Grigoriev I."/>
            <person name="Longcore J.E."/>
            <person name="James T.Y."/>
        </authorList>
    </citation>
    <scope>NUCLEOTIDE SEQUENCE</scope>
    <source>
        <strain evidence="2">JEL0318</strain>
    </source>
</reference>
<accession>A0AAD5X5J5</accession>
<evidence type="ECO:0000313" key="3">
    <source>
        <dbReference type="Proteomes" id="UP001212841"/>
    </source>
</evidence>
<evidence type="ECO:0000259" key="1">
    <source>
        <dbReference type="Pfam" id="PF06985"/>
    </source>
</evidence>
<dbReference type="PANTHER" id="PTHR24148">
    <property type="entry name" value="ANKYRIN REPEAT DOMAIN-CONTAINING PROTEIN 39 HOMOLOG-RELATED"/>
    <property type="match status" value="1"/>
</dbReference>
<organism evidence="2 3">
    <name type="scientific">Rhizophlyctis rosea</name>
    <dbReference type="NCBI Taxonomy" id="64517"/>
    <lineage>
        <taxon>Eukaryota</taxon>
        <taxon>Fungi</taxon>
        <taxon>Fungi incertae sedis</taxon>
        <taxon>Chytridiomycota</taxon>
        <taxon>Chytridiomycota incertae sedis</taxon>
        <taxon>Chytridiomycetes</taxon>
        <taxon>Rhizophlyctidales</taxon>
        <taxon>Rhizophlyctidaceae</taxon>
        <taxon>Rhizophlyctis</taxon>
    </lineage>
</organism>